<dbReference type="AlphaFoldDB" id="A0A0F4YTB0"/>
<protein>
    <submittedName>
        <fullName evidence="1">Uncharacterized protein</fullName>
    </submittedName>
</protein>
<evidence type="ECO:0000313" key="2">
    <source>
        <dbReference type="Proteomes" id="UP000053958"/>
    </source>
</evidence>
<dbReference type="EMBL" id="LASV01000190">
    <property type="protein sequence ID" value="KKA21325.1"/>
    <property type="molecule type" value="Genomic_DNA"/>
</dbReference>
<keyword evidence="2" id="KW-1185">Reference proteome</keyword>
<proteinExistence type="predicted"/>
<dbReference type="RefSeq" id="XP_013327937.1">
    <property type="nucleotide sequence ID" value="XM_013472483.1"/>
</dbReference>
<name>A0A0F4YTB0_RASE3</name>
<sequence>MSRKRKAPRDASPNKRALNDDELIFEVLKVATSKDPELMILKLMESHSFSFARLKELLIRNGLEISFSKVKYVDIAPRVGLDPLKREQDIPLFDMFRARLPNEIFRKIIEDIDLFSKQYGTMDRHENGYFNRIVALFSGLIFNTPEALIEGTMTKKGHIEYQFKTYGGITIVFIDVKRETGVASERLDFIAQVIAECDACSWVNYQNGYRDSGSCVMTNTFTSFNLSADSREIHCHSSPWEGFQMDHRESTLRLLIQCSIRLLIVERKPLGTKRTKGPRRGKERLSTPGWLKAKAMADEALSTATSAWNQYNNGELGESRKSAEKAVQYLSESIEAAPFEKPVTFPGFTEDMVDE</sequence>
<organism evidence="1 2">
    <name type="scientific">Rasamsonia emersonii (strain ATCC 16479 / CBS 393.64 / IMI 116815)</name>
    <dbReference type="NCBI Taxonomy" id="1408163"/>
    <lineage>
        <taxon>Eukaryota</taxon>
        <taxon>Fungi</taxon>
        <taxon>Dikarya</taxon>
        <taxon>Ascomycota</taxon>
        <taxon>Pezizomycotina</taxon>
        <taxon>Eurotiomycetes</taxon>
        <taxon>Eurotiomycetidae</taxon>
        <taxon>Eurotiales</taxon>
        <taxon>Trichocomaceae</taxon>
        <taxon>Rasamsonia</taxon>
    </lineage>
</organism>
<gene>
    <name evidence="1" type="ORF">T310_4629</name>
</gene>
<reference evidence="1 2" key="1">
    <citation type="submission" date="2015-04" db="EMBL/GenBank/DDBJ databases">
        <authorList>
            <person name="Heijne W.H."/>
            <person name="Fedorova N.D."/>
            <person name="Nierman W.C."/>
            <person name="Vollebregt A.W."/>
            <person name="Zhao Z."/>
            <person name="Wu L."/>
            <person name="Kumar M."/>
            <person name="Stam H."/>
            <person name="van den Berg M.A."/>
            <person name="Pel H.J."/>
        </authorList>
    </citation>
    <scope>NUCLEOTIDE SEQUENCE [LARGE SCALE GENOMIC DNA]</scope>
    <source>
        <strain evidence="1 2">CBS 393.64</strain>
    </source>
</reference>
<evidence type="ECO:0000313" key="1">
    <source>
        <dbReference type="EMBL" id="KKA21325.1"/>
    </source>
</evidence>
<accession>A0A0F4YTB0</accession>
<dbReference type="OrthoDB" id="5418029at2759"/>
<dbReference type="Proteomes" id="UP000053958">
    <property type="component" value="Unassembled WGS sequence"/>
</dbReference>
<comment type="caution">
    <text evidence="1">The sequence shown here is derived from an EMBL/GenBank/DDBJ whole genome shotgun (WGS) entry which is preliminary data.</text>
</comment>
<dbReference type="GeneID" id="25316976"/>